<keyword evidence="2" id="KW-1133">Transmembrane helix</keyword>
<evidence type="ECO:0000313" key="5">
    <source>
        <dbReference type="EMBL" id="PIP24695.1"/>
    </source>
</evidence>
<feature type="region of interest" description="Disordered" evidence="1">
    <location>
        <begin position="344"/>
        <end position="381"/>
    </location>
</feature>
<sequence length="431" mass="47958">MRNLSRVAVILFFFGWWANCSLSFSAQAANPLIVEVQIAGEKSSDDFIKIYNPTGSDVYLNNYQGSYLRLVKRTKTGTKDYTIKSWSRDSEAKIPAKGFYLLANKDYQSLSNVNTLTSQTIASNNGIALRLGPENTGTIVDAVGWGDFNNILFEGSPFPENPSPNQKLERKQISEVYQDMNNNSQDFYLNPPSEPSLAKIQTPSPEEPQPEPKLETPNPIIYSSGIVINEILPSPVGPDETEEWSEIFNQNNFEVDLSRWQISDTVGKITTYSFSMGTKILPQGFLVLSRPTTKITLNNDQDGLNLIQPNGKIIDSASYEKAPRGESYNRTDSGWAWSTTLTPGSANIIPSSPATPQLKTEEKEEPKPEAESPKIKEPKNKEEVAAVGEQIPKETSFLPFLIALVIGIFSGIIILILKRKTKDFDFSKKLE</sequence>
<proteinExistence type="predicted"/>
<gene>
    <name evidence="5" type="ORF">COX33_00555</name>
</gene>
<feature type="transmembrane region" description="Helical" evidence="2">
    <location>
        <begin position="397"/>
        <end position="417"/>
    </location>
</feature>
<name>A0A2G9YZM6_9BACT</name>
<evidence type="ECO:0000259" key="4">
    <source>
        <dbReference type="PROSITE" id="PS51841"/>
    </source>
</evidence>
<dbReference type="Proteomes" id="UP000237258">
    <property type="component" value="Unassembled WGS sequence"/>
</dbReference>
<feature type="region of interest" description="Disordered" evidence="1">
    <location>
        <begin position="182"/>
        <end position="215"/>
    </location>
</feature>
<evidence type="ECO:0000256" key="3">
    <source>
        <dbReference type="SAM" id="SignalP"/>
    </source>
</evidence>
<evidence type="ECO:0000256" key="1">
    <source>
        <dbReference type="SAM" id="MobiDB-lite"/>
    </source>
</evidence>
<dbReference type="Pfam" id="PF00932">
    <property type="entry name" value="LTD"/>
    <property type="match status" value="1"/>
</dbReference>
<dbReference type="PROSITE" id="PS51841">
    <property type="entry name" value="LTD"/>
    <property type="match status" value="1"/>
</dbReference>
<dbReference type="Gene3D" id="2.60.40.1260">
    <property type="entry name" value="Lamin Tail domain"/>
    <property type="match status" value="1"/>
</dbReference>
<dbReference type="AlphaFoldDB" id="A0A2G9YZM6"/>
<reference evidence="5 6" key="1">
    <citation type="submission" date="2017-09" db="EMBL/GenBank/DDBJ databases">
        <title>Depth-based differentiation of microbial function through sediment-hosted aquifers and enrichment of novel symbionts in the deep terrestrial subsurface.</title>
        <authorList>
            <person name="Probst A.J."/>
            <person name="Ladd B."/>
            <person name="Jarett J.K."/>
            <person name="Geller-Mcgrath D.E."/>
            <person name="Sieber C.M."/>
            <person name="Emerson J.B."/>
            <person name="Anantharaman K."/>
            <person name="Thomas B.C."/>
            <person name="Malmstrom R."/>
            <person name="Stieglmeier M."/>
            <person name="Klingl A."/>
            <person name="Woyke T."/>
            <person name="Ryan C.M."/>
            <person name="Banfield J.F."/>
        </authorList>
    </citation>
    <scope>NUCLEOTIDE SEQUENCE [LARGE SCALE GENOMIC DNA]</scope>
    <source>
        <strain evidence="5">CG23_combo_of_CG06-09_8_20_14_all_36_125</strain>
    </source>
</reference>
<dbReference type="InterPro" id="IPR001322">
    <property type="entry name" value="Lamin_tail_dom"/>
</dbReference>
<keyword evidence="2" id="KW-0472">Membrane</keyword>
<evidence type="ECO:0000256" key="2">
    <source>
        <dbReference type="SAM" id="Phobius"/>
    </source>
</evidence>
<feature type="chain" id="PRO_5013607614" description="LTD domain-containing protein" evidence="3">
    <location>
        <begin position="29"/>
        <end position="431"/>
    </location>
</feature>
<comment type="caution">
    <text evidence="5">The sequence shown here is derived from an EMBL/GenBank/DDBJ whole genome shotgun (WGS) entry which is preliminary data.</text>
</comment>
<evidence type="ECO:0000313" key="6">
    <source>
        <dbReference type="Proteomes" id="UP000237258"/>
    </source>
</evidence>
<protein>
    <recommendedName>
        <fullName evidence="4">LTD domain-containing protein</fullName>
    </recommendedName>
</protein>
<feature type="domain" description="LTD" evidence="4">
    <location>
        <begin position="215"/>
        <end position="321"/>
    </location>
</feature>
<dbReference type="EMBL" id="PCRR01000013">
    <property type="protein sequence ID" value="PIP24695.1"/>
    <property type="molecule type" value="Genomic_DNA"/>
</dbReference>
<accession>A0A2G9YZM6</accession>
<dbReference type="SUPFAM" id="SSF74853">
    <property type="entry name" value="Lamin A/C globular tail domain"/>
    <property type="match status" value="1"/>
</dbReference>
<organism evidence="5 6">
    <name type="scientific">Candidatus Nealsonbacteria bacterium CG23_combo_of_CG06-09_8_20_14_all_36_125</name>
    <dbReference type="NCBI Taxonomy" id="1974719"/>
    <lineage>
        <taxon>Bacteria</taxon>
        <taxon>Candidatus Nealsoniibacteriota</taxon>
    </lineage>
</organism>
<keyword evidence="2" id="KW-0812">Transmembrane</keyword>
<feature type="compositionally biased region" description="Basic and acidic residues" evidence="1">
    <location>
        <begin position="359"/>
        <end position="381"/>
    </location>
</feature>
<feature type="signal peptide" evidence="3">
    <location>
        <begin position="1"/>
        <end position="28"/>
    </location>
</feature>
<dbReference type="InterPro" id="IPR036415">
    <property type="entry name" value="Lamin_tail_dom_sf"/>
</dbReference>
<feature type="compositionally biased region" description="Polar residues" evidence="1">
    <location>
        <begin position="344"/>
        <end position="358"/>
    </location>
</feature>
<keyword evidence="3" id="KW-0732">Signal</keyword>